<dbReference type="OrthoDB" id="9813152at2"/>
<comment type="caution">
    <text evidence="2">The sequence shown here is derived from an EMBL/GenBank/DDBJ whole genome shotgun (WGS) entry which is preliminary data.</text>
</comment>
<gene>
    <name evidence="2" type="ORF">CDQ84_11900</name>
</gene>
<dbReference type="Proteomes" id="UP000236151">
    <property type="component" value="Unassembled WGS sequence"/>
</dbReference>
<keyword evidence="3" id="KW-1185">Reference proteome</keyword>
<evidence type="ECO:0000313" key="2">
    <source>
        <dbReference type="EMBL" id="PNT98049.1"/>
    </source>
</evidence>
<evidence type="ECO:0000259" key="1">
    <source>
        <dbReference type="PROSITE" id="PS50943"/>
    </source>
</evidence>
<feature type="domain" description="HTH cro/C1-type" evidence="1">
    <location>
        <begin position="2"/>
        <end position="30"/>
    </location>
</feature>
<dbReference type="RefSeq" id="WP_103081961.1">
    <property type="nucleotide sequence ID" value="NZ_JBAIZC010000013.1"/>
</dbReference>
<accession>A0A2K2FGY1</accession>
<name>A0A2K2FGY1_9CLOT</name>
<proteinExistence type="predicted"/>
<dbReference type="AlphaFoldDB" id="A0A2K2FGY1"/>
<sequence length="72" mass="8295">MSKWERGETLHDISLLGALSDALETTIDNILRVEDRPAFMRRITVSQMREGIECFEKIGELLGTDSYFFMPI</sequence>
<reference evidence="2 3" key="1">
    <citation type="submission" date="2017-06" db="EMBL/GenBank/DDBJ databases">
        <title>Investigating the central metabolism of Clostridium thermosuccinogenes.</title>
        <authorList>
            <person name="Koendjbiharie J.G."/>
            <person name="van Kranenburg R."/>
        </authorList>
    </citation>
    <scope>NUCLEOTIDE SEQUENCE [LARGE SCALE GENOMIC DNA]</scope>
    <source>
        <strain evidence="2 3">DSM 5806</strain>
    </source>
</reference>
<organism evidence="2 3">
    <name type="scientific">Clostridium thermosuccinogenes</name>
    <dbReference type="NCBI Taxonomy" id="84032"/>
    <lineage>
        <taxon>Bacteria</taxon>
        <taxon>Bacillati</taxon>
        <taxon>Bacillota</taxon>
        <taxon>Clostridia</taxon>
        <taxon>Eubacteriales</taxon>
        <taxon>Clostridiaceae</taxon>
        <taxon>Clostridium</taxon>
    </lineage>
</organism>
<dbReference type="InterPro" id="IPR001387">
    <property type="entry name" value="Cro/C1-type_HTH"/>
</dbReference>
<dbReference type="KEGG" id="cthd:CDO33_07145"/>
<dbReference type="EMBL" id="NIOJ01000031">
    <property type="protein sequence ID" value="PNT98049.1"/>
    <property type="molecule type" value="Genomic_DNA"/>
</dbReference>
<evidence type="ECO:0000313" key="3">
    <source>
        <dbReference type="Proteomes" id="UP000236151"/>
    </source>
</evidence>
<protein>
    <recommendedName>
        <fullName evidence="1">HTH cro/C1-type domain-containing protein</fullName>
    </recommendedName>
</protein>
<dbReference type="PROSITE" id="PS50943">
    <property type="entry name" value="HTH_CROC1"/>
    <property type="match status" value="1"/>
</dbReference>